<dbReference type="InterPro" id="IPR051924">
    <property type="entry name" value="GST_Kappa/NadH"/>
</dbReference>
<dbReference type="InterPro" id="IPR001853">
    <property type="entry name" value="DSBA-like_thioredoxin_dom"/>
</dbReference>
<feature type="domain" description="DSBA-like thioredoxin" evidence="1">
    <location>
        <begin position="9"/>
        <end position="128"/>
    </location>
</feature>
<dbReference type="EMBL" id="CADCTX010000048">
    <property type="protein sequence ID" value="CAA9297982.1"/>
    <property type="molecule type" value="Genomic_DNA"/>
</dbReference>
<dbReference type="GO" id="GO:0006749">
    <property type="term" value="P:glutathione metabolic process"/>
    <property type="evidence" value="ECO:0007669"/>
    <property type="project" value="TreeGrafter"/>
</dbReference>
<dbReference type="InterPro" id="IPR036249">
    <property type="entry name" value="Thioredoxin-like_sf"/>
</dbReference>
<organism evidence="2">
    <name type="scientific">uncultured Gemmatimonadaceae bacterium</name>
    <dbReference type="NCBI Taxonomy" id="246130"/>
    <lineage>
        <taxon>Bacteria</taxon>
        <taxon>Pseudomonadati</taxon>
        <taxon>Gemmatimonadota</taxon>
        <taxon>Gemmatimonadia</taxon>
        <taxon>Gemmatimonadales</taxon>
        <taxon>Gemmatimonadaceae</taxon>
        <taxon>environmental samples</taxon>
    </lineage>
</organism>
<dbReference type="SUPFAM" id="SSF52833">
    <property type="entry name" value="Thioredoxin-like"/>
    <property type="match status" value="1"/>
</dbReference>
<dbReference type="AlphaFoldDB" id="A0A6J4K7N3"/>
<dbReference type="Gene3D" id="3.40.30.10">
    <property type="entry name" value="Glutaredoxin"/>
    <property type="match status" value="1"/>
</dbReference>
<dbReference type="GO" id="GO:0004364">
    <property type="term" value="F:glutathione transferase activity"/>
    <property type="evidence" value="ECO:0007669"/>
    <property type="project" value="TreeGrafter"/>
</dbReference>
<evidence type="ECO:0000313" key="2">
    <source>
        <dbReference type="EMBL" id="CAA9297982.1"/>
    </source>
</evidence>
<dbReference type="PANTHER" id="PTHR42943">
    <property type="entry name" value="GLUTATHIONE S-TRANSFERASE KAPPA"/>
    <property type="match status" value="1"/>
</dbReference>
<reference evidence="2" key="1">
    <citation type="submission" date="2020-02" db="EMBL/GenBank/DDBJ databases">
        <authorList>
            <person name="Meier V. D."/>
        </authorList>
    </citation>
    <scope>NUCLEOTIDE SEQUENCE</scope>
    <source>
        <strain evidence="2">AVDCRST_MAG40</strain>
    </source>
</reference>
<dbReference type="PANTHER" id="PTHR42943:SF2">
    <property type="entry name" value="GLUTATHIONE S-TRANSFERASE KAPPA 1"/>
    <property type="match status" value="1"/>
</dbReference>
<evidence type="ECO:0000259" key="1">
    <source>
        <dbReference type="Pfam" id="PF01323"/>
    </source>
</evidence>
<dbReference type="Pfam" id="PF01323">
    <property type="entry name" value="DSBA"/>
    <property type="match status" value="1"/>
</dbReference>
<name>A0A6J4K7N3_9BACT</name>
<accession>A0A6J4K7N3</accession>
<sequence length="129" mass="14008">MTQAAPGPITFWFDFGSPYAWLASTQMEVVARRCGRAVRWRAILLGVIFRTTGAVPLGEQRLRGDYARRDLGRLARRMGLPFTTATPPPGTSLALARVFHAIALTDAGLAARFAAEAFMATFAHGEALD</sequence>
<dbReference type="GO" id="GO:0004602">
    <property type="term" value="F:glutathione peroxidase activity"/>
    <property type="evidence" value="ECO:0007669"/>
    <property type="project" value="TreeGrafter"/>
</dbReference>
<protein>
    <recommendedName>
        <fullName evidence="1">DSBA-like thioredoxin domain-containing protein</fullName>
    </recommendedName>
</protein>
<feature type="non-terminal residue" evidence="2">
    <location>
        <position position="129"/>
    </location>
</feature>
<proteinExistence type="predicted"/>
<gene>
    <name evidence="2" type="ORF">AVDCRST_MAG40-164</name>
</gene>